<dbReference type="Proteomes" id="UP000600449">
    <property type="component" value="Unassembled WGS sequence"/>
</dbReference>
<keyword evidence="1" id="KW-0472">Membrane</keyword>
<feature type="transmembrane region" description="Helical" evidence="1">
    <location>
        <begin position="36"/>
        <end position="55"/>
    </location>
</feature>
<keyword evidence="3" id="KW-1185">Reference proteome</keyword>
<reference evidence="2 3" key="1">
    <citation type="journal article" date="2014" name="Int. J. Syst. Evol. Microbiol.">
        <title>Complete genome sequence of Corynebacterium casei LMG S-19264T (=DSM 44701T), isolated from a smear-ripened cheese.</title>
        <authorList>
            <consortium name="US DOE Joint Genome Institute (JGI-PGF)"/>
            <person name="Walter F."/>
            <person name="Albersmeier A."/>
            <person name="Kalinowski J."/>
            <person name="Ruckert C."/>
        </authorList>
    </citation>
    <scope>NUCLEOTIDE SEQUENCE [LARGE SCALE GENOMIC DNA]</scope>
    <source>
        <strain evidence="2 3">CGMCC 1.9161</strain>
    </source>
</reference>
<evidence type="ECO:0000313" key="2">
    <source>
        <dbReference type="EMBL" id="GGK46679.1"/>
    </source>
</evidence>
<keyword evidence="1" id="KW-1133">Transmembrane helix</keyword>
<dbReference type="EMBL" id="BMMF01000012">
    <property type="protein sequence ID" value="GGK46679.1"/>
    <property type="molecule type" value="Genomic_DNA"/>
</dbReference>
<dbReference type="RefSeq" id="WP_244645569.1">
    <property type="nucleotide sequence ID" value="NZ_BMMF01000012.1"/>
</dbReference>
<gene>
    <name evidence="2" type="ORF">GCM10011322_37190</name>
</gene>
<protein>
    <recommendedName>
        <fullName evidence="4">PufQ cytochrome subunit</fullName>
    </recommendedName>
</protein>
<name>A0A917QFM1_9HYPH</name>
<evidence type="ECO:0000256" key="1">
    <source>
        <dbReference type="SAM" id="Phobius"/>
    </source>
</evidence>
<proteinExistence type="predicted"/>
<evidence type="ECO:0000313" key="3">
    <source>
        <dbReference type="Proteomes" id="UP000600449"/>
    </source>
</evidence>
<keyword evidence="1" id="KW-0812">Transmembrane</keyword>
<evidence type="ECO:0008006" key="4">
    <source>
        <dbReference type="Google" id="ProtNLM"/>
    </source>
</evidence>
<comment type="caution">
    <text evidence="2">The sequence shown here is derived from an EMBL/GenBank/DDBJ whole genome shotgun (WGS) entry which is preliminary data.</text>
</comment>
<organism evidence="2 3">
    <name type="scientific">Salinarimonas ramus</name>
    <dbReference type="NCBI Taxonomy" id="690164"/>
    <lineage>
        <taxon>Bacteria</taxon>
        <taxon>Pseudomonadati</taxon>
        <taxon>Pseudomonadota</taxon>
        <taxon>Alphaproteobacteria</taxon>
        <taxon>Hyphomicrobiales</taxon>
        <taxon>Salinarimonadaceae</taxon>
        <taxon>Salinarimonas</taxon>
    </lineage>
</organism>
<dbReference type="AlphaFoldDB" id="A0A917QFM1"/>
<accession>A0A917QFM1</accession>
<sequence length="87" mass="9321">MTTMDTFDVATSDGAPISARRAVLAARKGDALEYRLILAGIIPFFLVLEVASRLVPRRRAASETKPGSVWEEAKAAACRAVPLAFMG</sequence>